<dbReference type="PANTHER" id="PTHR46293">
    <property type="entry name" value="E3 UBIQUITIN PROTEIN LIGASE DRIP1"/>
    <property type="match status" value="1"/>
</dbReference>
<evidence type="ECO:0000256" key="4">
    <source>
        <dbReference type="PROSITE-ProRule" id="PRU00175"/>
    </source>
</evidence>
<feature type="region of interest" description="Disordered" evidence="5">
    <location>
        <begin position="137"/>
        <end position="166"/>
    </location>
</feature>
<dbReference type="InterPro" id="IPR017907">
    <property type="entry name" value="Znf_RING_CS"/>
</dbReference>
<dbReference type="AlphaFoldDB" id="A0A484KZH6"/>
<evidence type="ECO:0000256" key="5">
    <source>
        <dbReference type="SAM" id="MobiDB-lite"/>
    </source>
</evidence>
<dbReference type="InterPro" id="IPR001841">
    <property type="entry name" value="Znf_RING"/>
</dbReference>
<dbReference type="PROSITE" id="PS00518">
    <property type="entry name" value="ZF_RING_1"/>
    <property type="match status" value="1"/>
</dbReference>
<dbReference type="Gene3D" id="3.30.40.10">
    <property type="entry name" value="Zinc/RING finger domain, C3HC4 (zinc finger)"/>
    <property type="match status" value="1"/>
</dbReference>
<dbReference type="PROSITE" id="PS50089">
    <property type="entry name" value="ZF_RING_2"/>
    <property type="match status" value="1"/>
</dbReference>
<evidence type="ECO:0000256" key="2">
    <source>
        <dbReference type="ARBA" id="ARBA00022771"/>
    </source>
</evidence>
<dbReference type="GO" id="GO:0008270">
    <property type="term" value="F:zinc ion binding"/>
    <property type="evidence" value="ECO:0007669"/>
    <property type="project" value="UniProtKB-KW"/>
</dbReference>
<dbReference type="PANTHER" id="PTHR46293:SF1">
    <property type="entry name" value="OS03G0632800 PROTEIN"/>
    <property type="match status" value="1"/>
</dbReference>
<dbReference type="GO" id="GO:0004842">
    <property type="term" value="F:ubiquitin-protein transferase activity"/>
    <property type="evidence" value="ECO:0007669"/>
    <property type="project" value="InterPro"/>
</dbReference>
<feature type="compositionally biased region" description="Polar residues" evidence="5">
    <location>
        <begin position="219"/>
        <end position="257"/>
    </location>
</feature>
<keyword evidence="3" id="KW-0862">Zinc</keyword>
<evidence type="ECO:0000313" key="8">
    <source>
        <dbReference type="Proteomes" id="UP000595140"/>
    </source>
</evidence>
<dbReference type="SUPFAM" id="SSF57850">
    <property type="entry name" value="RING/U-box"/>
    <property type="match status" value="1"/>
</dbReference>
<dbReference type="Proteomes" id="UP000595140">
    <property type="component" value="Unassembled WGS sequence"/>
</dbReference>
<evidence type="ECO:0000256" key="1">
    <source>
        <dbReference type="ARBA" id="ARBA00022723"/>
    </source>
</evidence>
<keyword evidence="8" id="KW-1185">Reference proteome</keyword>
<dbReference type="InterPro" id="IPR044807">
    <property type="entry name" value="DRIP1-like"/>
</dbReference>
<dbReference type="Pfam" id="PF13923">
    <property type="entry name" value="zf-C3HC4_2"/>
    <property type="match status" value="1"/>
</dbReference>
<sequence>MHRRGEEEAMAANQVVKVRREAIASCMTCPLCHRLFREATTISECLHTFCRKCIYKKLQDEETECCPICNIELGCVPVEKLRADHSLQDVRLKIFPYKRQKVTTAAEIVLPSVPTLPPVRRKERSLSSLVVSTPSVSCTQTGGMTGRRSKSVARKPMKGSSFPIEKPLKNEECSSFPIEKPLRNEECSSFPIEKPLRNEECSSFPIEKNEDKSTEDQPAESSSSPETLNKFTQNKSSSNAKPSGQDQGGTENNSEQCNGKADLLKPLSCLAGAAKMTEPSRSTLQGCAQAEPTHLADNEGQAHKVKLNIDNIGNGNHAHPVSENPKKIRRVRKKASNSGDFGVSPQAVVDATTAICETRAKPIWFSLVASANQEGGAPLPQISASYLRIKDGSIPVSYIQKYLMRKLDLKTEDEVEIRCMGQPIAPTLQLKNLVDLWLEMTTPERVSAAIGSSAKDFVMMLAYGRHRVQPAGTQTSEDCSFKFI</sequence>
<evidence type="ECO:0000259" key="6">
    <source>
        <dbReference type="PROSITE" id="PS50089"/>
    </source>
</evidence>
<dbReference type="InterPro" id="IPR013083">
    <property type="entry name" value="Znf_RING/FYVE/PHD"/>
</dbReference>
<feature type="region of interest" description="Disordered" evidence="5">
    <location>
        <begin position="206"/>
        <end position="258"/>
    </location>
</feature>
<reference evidence="7 8" key="1">
    <citation type="submission" date="2018-04" db="EMBL/GenBank/DDBJ databases">
        <authorList>
            <person name="Vogel A."/>
        </authorList>
    </citation>
    <scope>NUCLEOTIDE SEQUENCE [LARGE SCALE GENOMIC DNA]</scope>
</reference>
<evidence type="ECO:0000256" key="3">
    <source>
        <dbReference type="ARBA" id="ARBA00022833"/>
    </source>
</evidence>
<dbReference type="OrthoDB" id="1305878at2759"/>
<feature type="domain" description="RING-type" evidence="6">
    <location>
        <begin position="29"/>
        <end position="70"/>
    </location>
</feature>
<accession>A0A484KZH6</accession>
<dbReference type="SMART" id="SM00184">
    <property type="entry name" value="RING"/>
    <property type="match status" value="1"/>
</dbReference>
<keyword evidence="1" id="KW-0479">Metal-binding</keyword>
<evidence type="ECO:0000313" key="7">
    <source>
        <dbReference type="EMBL" id="VFQ68246.1"/>
    </source>
</evidence>
<dbReference type="EMBL" id="OOIL02000670">
    <property type="protein sequence ID" value="VFQ68246.1"/>
    <property type="molecule type" value="Genomic_DNA"/>
</dbReference>
<organism evidence="7 8">
    <name type="scientific">Cuscuta campestris</name>
    <dbReference type="NCBI Taxonomy" id="132261"/>
    <lineage>
        <taxon>Eukaryota</taxon>
        <taxon>Viridiplantae</taxon>
        <taxon>Streptophyta</taxon>
        <taxon>Embryophyta</taxon>
        <taxon>Tracheophyta</taxon>
        <taxon>Spermatophyta</taxon>
        <taxon>Magnoliopsida</taxon>
        <taxon>eudicotyledons</taxon>
        <taxon>Gunneridae</taxon>
        <taxon>Pentapetalae</taxon>
        <taxon>asterids</taxon>
        <taxon>lamiids</taxon>
        <taxon>Solanales</taxon>
        <taxon>Convolvulaceae</taxon>
        <taxon>Cuscuteae</taxon>
        <taxon>Cuscuta</taxon>
        <taxon>Cuscuta subgen. Grammica</taxon>
        <taxon>Cuscuta sect. Cleistogrammica</taxon>
    </lineage>
</organism>
<protein>
    <recommendedName>
        <fullName evidence="6">RING-type domain-containing protein</fullName>
    </recommendedName>
</protein>
<name>A0A484KZH6_9ASTE</name>
<gene>
    <name evidence="7" type="ORF">CCAM_LOCUS10022</name>
</gene>
<feature type="compositionally biased region" description="Basic residues" evidence="5">
    <location>
        <begin position="147"/>
        <end position="157"/>
    </location>
</feature>
<proteinExistence type="predicted"/>
<keyword evidence="2 4" id="KW-0863">Zinc-finger</keyword>
<dbReference type="CDD" id="cd16525">
    <property type="entry name" value="RING-HC_PCGF"/>
    <property type="match status" value="1"/>
</dbReference>